<dbReference type="RefSeq" id="WP_013253920.1">
    <property type="nucleotide sequence ID" value="NC_014364.1"/>
</dbReference>
<dbReference type="SUPFAM" id="SSF54292">
    <property type="entry name" value="2Fe-2S ferredoxin-like"/>
    <property type="match status" value="1"/>
</dbReference>
<dbReference type="InterPro" id="IPR006058">
    <property type="entry name" value="2Fe2S_fd_BS"/>
</dbReference>
<dbReference type="InterPro" id="IPR001041">
    <property type="entry name" value="2Fe-2S_ferredoxin-type"/>
</dbReference>
<dbReference type="Proteomes" id="UP000002318">
    <property type="component" value="Chromosome"/>
</dbReference>
<keyword evidence="3" id="KW-0560">Oxidoreductase</keyword>
<reference evidence="7 8" key="1">
    <citation type="journal article" date="2010" name="Stand. Genomic Sci.">
        <title>Complete genome sequence of Spirochaeta smaragdinae type strain (SEBR 4228).</title>
        <authorList>
            <person name="Mavromatis K."/>
            <person name="Yasawong M."/>
            <person name="Chertkov O."/>
            <person name="Lapidus A."/>
            <person name="Lucas S."/>
            <person name="Nolan M."/>
            <person name="Del Rio T.G."/>
            <person name="Tice H."/>
            <person name="Cheng J.F."/>
            <person name="Pitluck S."/>
            <person name="Liolios K."/>
            <person name="Ivanova N."/>
            <person name="Tapia R."/>
            <person name="Han C."/>
            <person name="Bruce D."/>
            <person name="Goodwin L."/>
            <person name="Pati A."/>
            <person name="Chen A."/>
            <person name="Palaniappan K."/>
            <person name="Land M."/>
            <person name="Hauser L."/>
            <person name="Chang Y.J."/>
            <person name="Jeffries C.D."/>
            <person name="Detter J.C."/>
            <person name="Rohde M."/>
            <person name="Brambilla E."/>
            <person name="Spring S."/>
            <person name="Goker M."/>
            <person name="Sikorski J."/>
            <person name="Woyke T."/>
            <person name="Bristow J."/>
            <person name="Eisen J.A."/>
            <person name="Markowitz V."/>
            <person name="Hugenholtz P."/>
            <person name="Klenk H.P."/>
            <person name="Kyrpides N.C."/>
        </authorList>
    </citation>
    <scope>NUCLEOTIDE SEQUENCE [LARGE SCALE GENOMIC DNA]</scope>
    <source>
        <strain evidence="8">DSM 11293 / JCM 15392 / SEBR 4228</strain>
    </source>
</reference>
<keyword evidence="2" id="KW-0479">Metal-binding</keyword>
<dbReference type="GO" id="GO:0016491">
    <property type="term" value="F:oxidoreductase activity"/>
    <property type="evidence" value="ECO:0007669"/>
    <property type="project" value="UniProtKB-KW"/>
</dbReference>
<dbReference type="PANTHER" id="PTHR44379">
    <property type="entry name" value="OXIDOREDUCTASE WITH IRON-SULFUR SUBUNIT"/>
    <property type="match status" value="1"/>
</dbReference>
<dbReference type="GO" id="GO:0051537">
    <property type="term" value="F:2 iron, 2 sulfur cluster binding"/>
    <property type="evidence" value="ECO:0007669"/>
    <property type="project" value="UniProtKB-KW"/>
</dbReference>
<evidence type="ECO:0000256" key="3">
    <source>
        <dbReference type="ARBA" id="ARBA00023002"/>
    </source>
</evidence>
<feature type="domain" description="2Fe-2S ferredoxin-type" evidence="6">
    <location>
        <begin position="1"/>
        <end position="77"/>
    </location>
</feature>
<evidence type="ECO:0000256" key="2">
    <source>
        <dbReference type="ARBA" id="ARBA00022723"/>
    </source>
</evidence>
<dbReference type="KEGG" id="ssm:Spirs_1329"/>
<keyword evidence="8" id="KW-1185">Reference proteome</keyword>
<dbReference type="Pfam" id="PF00111">
    <property type="entry name" value="Fer2"/>
    <property type="match status" value="1"/>
</dbReference>
<evidence type="ECO:0000313" key="7">
    <source>
        <dbReference type="EMBL" id="ADK80456.1"/>
    </source>
</evidence>
<accession>E1R434</accession>
<dbReference type="InterPro" id="IPR036884">
    <property type="entry name" value="2Fe-2S-bd_dom_sf"/>
</dbReference>
<dbReference type="PANTHER" id="PTHR44379:SF8">
    <property type="entry name" value="XANTHINE DEHYDROGENASE IRON-SULFUR-BINDING SUBUNIT XDHC-RELATED"/>
    <property type="match status" value="1"/>
</dbReference>
<dbReference type="Gene3D" id="3.10.20.30">
    <property type="match status" value="1"/>
</dbReference>
<evidence type="ECO:0000313" key="8">
    <source>
        <dbReference type="Proteomes" id="UP000002318"/>
    </source>
</evidence>
<dbReference type="Gene3D" id="1.10.150.120">
    <property type="entry name" value="[2Fe-2S]-binding domain"/>
    <property type="match status" value="1"/>
</dbReference>
<dbReference type="InterPro" id="IPR051452">
    <property type="entry name" value="Diverse_Oxidoreductases"/>
</dbReference>
<dbReference type="EMBL" id="CP002116">
    <property type="protein sequence ID" value="ADK80456.1"/>
    <property type="molecule type" value="Genomic_DNA"/>
</dbReference>
<proteinExistence type="predicted"/>
<dbReference type="GO" id="GO:0046872">
    <property type="term" value="F:metal ion binding"/>
    <property type="evidence" value="ECO:0007669"/>
    <property type="project" value="UniProtKB-KW"/>
</dbReference>
<dbReference type="InterPro" id="IPR002888">
    <property type="entry name" value="2Fe-2S-bd"/>
</dbReference>
<evidence type="ECO:0000256" key="5">
    <source>
        <dbReference type="ARBA" id="ARBA00023014"/>
    </source>
</evidence>
<dbReference type="STRING" id="573413.Spirs_1329"/>
<dbReference type="InterPro" id="IPR036010">
    <property type="entry name" value="2Fe-2S_ferredoxin-like_sf"/>
</dbReference>
<dbReference type="eggNOG" id="COG2080">
    <property type="taxonomic scope" value="Bacteria"/>
</dbReference>
<dbReference type="OrthoDB" id="9796880at2"/>
<keyword evidence="4" id="KW-0408">Iron</keyword>
<sequence>MEFRFLLNGKAVTVNAAPEQMLINVLRNFFHIASVRRGCEGGLCGICSVLVDGVPIQSCLVPMFRTPGADIITEEGLREKGEYKDLLAAFAEADYHPCDYCRPSTMLIAYSILERSLEPKEAEILDAFSGKSCSCTDPEKIVKAIRSAGRIIKGHLRA</sequence>
<organism evidence="7 8">
    <name type="scientific">Sediminispirochaeta smaragdinae (strain DSM 11293 / JCM 15392 / SEBR 4228)</name>
    <name type="common">Spirochaeta smaragdinae</name>
    <dbReference type="NCBI Taxonomy" id="573413"/>
    <lineage>
        <taxon>Bacteria</taxon>
        <taxon>Pseudomonadati</taxon>
        <taxon>Spirochaetota</taxon>
        <taxon>Spirochaetia</taxon>
        <taxon>Spirochaetales</taxon>
        <taxon>Spirochaetaceae</taxon>
        <taxon>Sediminispirochaeta</taxon>
    </lineage>
</organism>
<dbReference type="Pfam" id="PF01799">
    <property type="entry name" value="Fer2_2"/>
    <property type="match status" value="1"/>
</dbReference>
<dbReference type="SUPFAM" id="SSF47741">
    <property type="entry name" value="CO dehydrogenase ISP C-domain like"/>
    <property type="match status" value="1"/>
</dbReference>
<evidence type="ECO:0000256" key="4">
    <source>
        <dbReference type="ARBA" id="ARBA00023004"/>
    </source>
</evidence>
<evidence type="ECO:0000256" key="1">
    <source>
        <dbReference type="ARBA" id="ARBA00022714"/>
    </source>
</evidence>
<keyword evidence="1" id="KW-0001">2Fe-2S</keyword>
<gene>
    <name evidence="7" type="ordered locus">Spirs_1329</name>
</gene>
<name>E1R434_SEDSS</name>
<keyword evidence="5" id="KW-0411">Iron-sulfur</keyword>
<dbReference type="AlphaFoldDB" id="E1R434"/>
<dbReference type="PROSITE" id="PS51085">
    <property type="entry name" value="2FE2S_FER_2"/>
    <property type="match status" value="1"/>
</dbReference>
<evidence type="ECO:0000259" key="6">
    <source>
        <dbReference type="PROSITE" id="PS51085"/>
    </source>
</evidence>
<dbReference type="HOGENOM" id="CLU_052511_3_1_12"/>
<protein>
    <submittedName>
        <fullName evidence="7">Ferredoxin</fullName>
    </submittedName>
</protein>
<dbReference type="PROSITE" id="PS00197">
    <property type="entry name" value="2FE2S_FER_1"/>
    <property type="match status" value="1"/>
</dbReference>
<dbReference type="InterPro" id="IPR012675">
    <property type="entry name" value="Beta-grasp_dom_sf"/>
</dbReference>